<name>A0A5C3QAB6_9AGAR</name>
<dbReference type="AlphaFoldDB" id="A0A5C3QAB6"/>
<dbReference type="Proteomes" id="UP000305067">
    <property type="component" value="Unassembled WGS sequence"/>
</dbReference>
<reference evidence="1 2" key="1">
    <citation type="journal article" date="2019" name="Nat. Ecol. Evol.">
        <title>Megaphylogeny resolves global patterns of mushroom evolution.</title>
        <authorList>
            <person name="Varga T."/>
            <person name="Krizsan K."/>
            <person name="Foldi C."/>
            <person name="Dima B."/>
            <person name="Sanchez-Garcia M."/>
            <person name="Sanchez-Ramirez S."/>
            <person name="Szollosi G.J."/>
            <person name="Szarkandi J.G."/>
            <person name="Papp V."/>
            <person name="Albert L."/>
            <person name="Andreopoulos W."/>
            <person name="Angelini C."/>
            <person name="Antonin V."/>
            <person name="Barry K.W."/>
            <person name="Bougher N.L."/>
            <person name="Buchanan P."/>
            <person name="Buyck B."/>
            <person name="Bense V."/>
            <person name="Catcheside P."/>
            <person name="Chovatia M."/>
            <person name="Cooper J."/>
            <person name="Damon W."/>
            <person name="Desjardin D."/>
            <person name="Finy P."/>
            <person name="Geml J."/>
            <person name="Haridas S."/>
            <person name="Hughes K."/>
            <person name="Justo A."/>
            <person name="Karasinski D."/>
            <person name="Kautmanova I."/>
            <person name="Kiss B."/>
            <person name="Kocsube S."/>
            <person name="Kotiranta H."/>
            <person name="LaButti K.M."/>
            <person name="Lechner B.E."/>
            <person name="Liimatainen K."/>
            <person name="Lipzen A."/>
            <person name="Lukacs Z."/>
            <person name="Mihaltcheva S."/>
            <person name="Morgado L.N."/>
            <person name="Niskanen T."/>
            <person name="Noordeloos M.E."/>
            <person name="Ohm R.A."/>
            <person name="Ortiz-Santana B."/>
            <person name="Ovrebo C."/>
            <person name="Racz N."/>
            <person name="Riley R."/>
            <person name="Savchenko A."/>
            <person name="Shiryaev A."/>
            <person name="Soop K."/>
            <person name="Spirin V."/>
            <person name="Szebenyi C."/>
            <person name="Tomsovsky M."/>
            <person name="Tulloss R.E."/>
            <person name="Uehling J."/>
            <person name="Grigoriev I.V."/>
            <person name="Vagvolgyi C."/>
            <person name="Papp T."/>
            <person name="Martin F.M."/>
            <person name="Miettinen O."/>
            <person name="Hibbett D.S."/>
            <person name="Nagy L.G."/>
        </authorList>
    </citation>
    <scope>NUCLEOTIDE SEQUENCE [LARGE SCALE GENOMIC DNA]</scope>
    <source>
        <strain evidence="1 2">CBS 309.79</strain>
    </source>
</reference>
<proteinExistence type="predicted"/>
<dbReference type="EMBL" id="ML178842">
    <property type="protein sequence ID" value="TFK98127.1"/>
    <property type="molecule type" value="Genomic_DNA"/>
</dbReference>
<protein>
    <submittedName>
        <fullName evidence="1">Uncharacterized protein</fullName>
    </submittedName>
</protein>
<evidence type="ECO:0000313" key="2">
    <source>
        <dbReference type="Proteomes" id="UP000305067"/>
    </source>
</evidence>
<gene>
    <name evidence="1" type="ORF">BDV98DRAFT_585214</name>
</gene>
<keyword evidence="2" id="KW-1185">Reference proteome</keyword>
<evidence type="ECO:0000313" key="1">
    <source>
        <dbReference type="EMBL" id="TFK98127.1"/>
    </source>
</evidence>
<sequence>MCQEDRDKLTVYTEGQTFSGTMRRLPVISEFLHRPGQRKLAKHISEQLGRGKSLIRMVSRALYLSDKLVVNNQTNKTIHPIESKVAQVDNNSEVRAGSGDGLQQDILRLGESCENGGSETKVSLREELMYPLGGLPVLETQSTSVAFLADTSVQLIN</sequence>
<accession>A0A5C3QAB6</accession>
<organism evidence="1 2">
    <name type="scientific">Pterulicium gracile</name>
    <dbReference type="NCBI Taxonomy" id="1884261"/>
    <lineage>
        <taxon>Eukaryota</taxon>
        <taxon>Fungi</taxon>
        <taxon>Dikarya</taxon>
        <taxon>Basidiomycota</taxon>
        <taxon>Agaricomycotina</taxon>
        <taxon>Agaricomycetes</taxon>
        <taxon>Agaricomycetidae</taxon>
        <taxon>Agaricales</taxon>
        <taxon>Pleurotineae</taxon>
        <taxon>Pterulaceae</taxon>
        <taxon>Pterulicium</taxon>
    </lineage>
</organism>